<dbReference type="SUPFAM" id="SSF81930">
    <property type="entry name" value="Orange carotenoid protein, N-terminal domain"/>
    <property type="match status" value="1"/>
</dbReference>
<proteinExistence type="inferred from homology"/>
<gene>
    <name evidence="3" type="ordered locus">PCC7424_1426</name>
</gene>
<dbReference type="KEGG" id="cyc:PCC7424_1426"/>
<dbReference type="Pfam" id="PF09150">
    <property type="entry name" value="Carot_N"/>
    <property type="match status" value="1"/>
</dbReference>
<feature type="domain" description="OCP N-terminal" evidence="2">
    <location>
        <begin position="6"/>
        <end position="149"/>
    </location>
</feature>
<keyword evidence="1" id="KW-0793">Thylakoid</keyword>
<evidence type="ECO:0000313" key="3">
    <source>
        <dbReference type="EMBL" id="ACK69870.1"/>
    </source>
</evidence>
<keyword evidence="1" id="KW-0157">Chromophore</keyword>
<accession>B7K8B0</accession>
<dbReference type="Proteomes" id="UP000002384">
    <property type="component" value="Chromosome"/>
</dbReference>
<dbReference type="Gene3D" id="1.10.2090.10">
    <property type="entry name" value="Orange carotenoid-binding protein, N-terminal domain"/>
    <property type="match status" value="1"/>
</dbReference>
<evidence type="ECO:0000256" key="1">
    <source>
        <dbReference type="PROSITE-ProRule" id="PRU01109"/>
    </source>
</evidence>
<dbReference type="eggNOG" id="COG3631">
    <property type="taxonomic scope" value="Bacteria"/>
</dbReference>
<dbReference type="OrthoDB" id="511607at2"/>
<keyword evidence="1" id="KW-0042">Antenna complex</keyword>
<dbReference type="AlphaFoldDB" id="B7K8B0"/>
<dbReference type="HOGENOM" id="CLU_075069_2_0_3"/>
<dbReference type="PROSITE" id="PS51773">
    <property type="entry name" value="OCP_N"/>
    <property type="match status" value="1"/>
</dbReference>
<dbReference type="GO" id="GO:0030089">
    <property type="term" value="C:phycobilisome"/>
    <property type="evidence" value="ECO:0007669"/>
    <property type="project" value="UniProtKB-UniRule"/>
</dbReference>
<dbReference type="InterPro" id="IPR015233">
    <property type="entry name" value="Orange_carotenoid-bd_N"/>
</dbReference>
<keyword evidence="1" id="KW-0605">Phycobilisome</keyword>
<organism evidence="3 4">
    <name type="scientific">Gloeothece citriformis (strain PCC 7424)</name>
    <name type="common">Cyanothece sp. (strain PCC 7424)</name>
    <dbReference type="NCBI Taxonomy" id="65393"/>
    <lineage>
        <taxon>Bacteria</taxon>
        <taxon>Bacillati</taxon>
        <taxon>Cyanobacteriota</taxon>
        <taxon>Cyanophyceae</taxon>
        <taxon>Oscillatoriophycideae</taxon>
        <taxon>Chroococcales</taxon>
        <taxon>Aphanothecaceae</taxon>
        <taxon>Gloeothece</taxon>
        <taxon>Gloeothece citriformis</taxon>
    </lineage>
</organism>
<dbReference type="GO" id="GO:0016037">
    <property type="term" value="P:light absorption"/>
    <property type="evidence" value="ECO:0007669"/>
    <property type="project" value="UniProtKB-UniRule"/>
</dbReference>
<dbReference type="GO" id="GO:0031404">
    <property type="term" value="F:chloride ion binding"/>
    <property type="evidence" value="ECO:0007669"/>
    <property type="project" value="InterPro"/>
</dbReference>
<keyword evidence="4" id="KW-1185">Reference proteome</keyword>
<sequence length="149" mass="17111">MTYTKNPTTEKALEQFFSYDTDTKLALLWYGYLDIKDNLQPAPPNSVEVMGKTLYDNVCNLPKEEQLQAQRDMIEGAASDISRLYQALDIGARIEAWLLLAQGMEKGTIIQVPSDYELPENTEEFKDTIKQVDFEERINFMRSAVMRMG</sequence>
<evidence type="ECO:0000259" key="2">
    <source>
        <dbReference type="PROSITE" id="PS51773"/>
    </source>
</evidence>
<reference evidence="4" key="1">
    <citation type="journal article" date="2011" name="MBio">
        <title>Novel metabolic attributes of the genus Cyanothece, comprising a group of unicellular nitrogen-fixing Cyanobacteria.</title>
        <authorList>
            <person name="Bandyopadhyay A."/>
            <person name="Elvitigala T."/>
            <person name="Welsh E."/>
            <person name="Stockel J."/>
            <person name="Liberton M."/>
            <person name="Min H."/>
            <person name="Sherman L.A."/>
            <person name="Pakrasi H.B."/>
        </authorList>
    </citation>
    <scope>NUCLEOTIDE SEQUENCE [LARGE SCALE GENOMIC DNA]</scope>
    <source>
        <strain evidence="4">PCC 7424</strain>
    </source>
</reference>
<evidence type="ECO:0000313" key="4">
    <source>
        <dbReference type="Proteomes" id="UP000002384"/>
    </source>
</evidence>
<protein>
    <submittedName>
        <fullName evidence="3">Orange carotenoid protein</fullName>
    </submittedName>
</protein>
<keyword evidence="1" id="KW-0472">Membrane</keyword>
<dbReference type="STRING" id="65393.PCC7424_1426"/>
<name>B7K8B0_GLOC7</name>
<dbReference type="InterPro" id="IPR036917">
    <property type="entry name" value="Orange_carotenoid-bd_N_sf"/>
</dbReference>
<comment type="similarity">
    <text evidence="1">Belongs to the orange carotenoid-binding protein family.</text>
</comment>
<dbReference type="RefSeq" id="WP_012598816.1">
    <property type="nucleotide sequence ID" value="NC_011729.1"/>
</dbReference>
<dbReference type="EMBL" id="CP001291">
    <property type="protein sequence ID" value="ACK69870.1"/>
    <property type="molecule type" value="Genomic_DNA"/>
</dbReference>